<reference evidence="14" key="1">
    <citation type="submission" date="2020-05" db="EMBL/GenBank/DDBJ databases">
        <authorList>
            <person name="Chiriac C."/>
            <person name="Salcher M."/>
            <person name="Ghai R."/>
            <person name="Kavagutti S V."/>
        </authorList>
    </citation>
    <scope>NUCLEOTIDE SEQUENCE</scope>
</reference>
<evidence type="ECO:0000256" key="1">
    <source>
        <dbReference type="ARBA" id="ARBA00006360"/>
    </source>
</evidence>
<dbReference type="SUPFAM" id="SSF52540">
    <property type="entry name" value="P-loop containing nucleoside triphosphate hydrolases"/>
    <property type="match status" value="1"/>
</dbReference>
<keyword evidence="8" id="KW-0862">Zinc</keyword>
<evidence type="ECO:0000256" key="10">
    <source>
        <dbReference type="ARBA" id="ARBA00022932"/>
    </source>
</evidence>
<keyword evidence="6" id="KW-0479">Metal-binding</keyword>
<keyword evidence="5" id="KW-0235">DNA replication</keyword>
<evidence type="ECO:0000256" key="3">
    <source>
        <dbReference type="ARBA" id="ARBA00022679"/>
    </source>
</evidence>
<feature type="domain" description="AAA+ ATPase" evidence="13">
    <location>
        <begin position="48"/>
        <end position="189"/>
    </location>
</feature>
<dbReference type="InterPro" id="IPR008921">
    <property type="entry name" value="DNA_pol3_clamp-load_cplx_C"/>
</dbReference>
<dbReference type="FunFam" id="3.40.50.300:FF:000014">
    <property type="entry name" value="DNA polymerase III subunit gamma/tau"/>
    <property type="match status" value="1"/>
</dbReference>
<dbReference type="CDD" id="cd00009">
    <property type="entry name" value="AAA"/>
    <property type="match status" value="1"/>
</dbReference>
<accession>A0A6J7E1W4</accession>
<comment type="catalytic activity">
    <reaction evidence="11">
        <text>DNA(n) + a 2'-deoxyribonucleoside 5'-triphosphate = DNA(n+1) + diphosphate</text>
        <dbReference type="Rhea" id="RHEA:22508"/>
        <dbReference type="Rhea" id="RHEA-COMP:17339"/>
        <dbReference type="Rhea" id="RHEA-COMP:17340"/>
        <dbReference type="ChEBI" id="CHEBI:33019"/>
        <dbReference type="ChEBI" id="CHEBI:61560"/>
        <dbReference type="ChEBI" id="CHEBI:173112"/>
        <dbReference type="EC" id="2.7.7.7"/>
    </reaction>
</comment>
<dbReference type="PANTHER" id="PTHR11669">
    <property type="entry name" value="REPLICATION FACTOR C / DNA POLYMERASE III GAMMA-TAU SUBUNIT"/>
    <property type="match status" value="1"/>
</dbReference>
<dbReference type="Gene3D" id="1.10.8.60">
    <property type="match status" value="1"/>
</dbReference>
<dbReference type="GO" id="GO:0046872">
    <property type="term" value="F:metal ion binding"/>
    <property type="evidence" value="ECO:0007669"/>
    <property type="project" value="UniProtKB-KW"/>
</dbReference>
<dbReference type="InterPro" id="IPR022754">
    <property type="entry name" value="DNA_pol_III_gamma-3"/>
</dbReference>
<evidence type="ECO:0000256" key="5">
    <source>
        <dbReference type="ARBA" id="ARBA00022705"/>
    </source>
</evidence>
<evidence type="ECO:0000256" key="11">
    <source>
        <dbReference type="ARBA" id="ARBA00049244"/>
    </source>
</evidence>
<comment type="similarity">
    <text evidence="1">Belongs to the DnaX/STICHEL family.</text>
</comment>
<dbReference type="InterPro" id="IPR050238">
    <property type="entry name" value="DNA_Rep/Repair_Clamp_Loader"/>
</dbReference>
<gene>
    <name evidence="14" type="ORF">UFOPK3381_01123</name>
</gene>
<feature type="compositionally biased region" description="Pro residues" evidence="12">
    <location>
        <begin position="384"/>
        <end position="395"/>
    </location>
</feature>
<dbReference type="Pfam" id="PF12169">
    <property type="entry name" value="DNA_pol3_gamma3"/>
    <property type="match status" value="1"/>
</dbReference>
<dbReference type="EC" id="2.7.7.7" evidence="2"/>
<evidence type="ECO:0000313" key="14">
    <source>
        <dbReference type="EMBL" id="CAB4876886.1"/>
    </source>
</evidence>
<dbReference type="GO" id="GO:0006261">
    <property type="term" value="P:DNA-templated DNA replication"/>
    <property type="evidence" value="ECO:0007669"/>
    <property type="project" value="TreeGrafter"/>
</dbReference>
<dbReference type="GO" id="GO:0003677">
    <property type="term" value="F:DNA binding"/>
    <property type="evidence" value="ECO:0007669"/>
    <property type="project" value="InterPro"/>
</dbReference>
<dbReference type="SUPFAM" id="SSF48019">
    <property type="entry name" value="post-AAA+ oligomerization domain-like"/>
    <property type="match status" value="1"/>
</dbReference>
<keyword evidence="4" id="KW-0548">Nucleotidyltransferase</keyword>
<evidence type="ECO:0000256" key="4">
    <source>
        <dbReference type="ARBA" id="ARBA00022695"/>
    </source>
</evidence>
<keyword evidence="9" id="KW-0067">ATP-binding</keyword>
<evidence type="ECO:0000259" key="13">
    <source>
        <dbReference type="SMART" id="SM00382"/>
    </source>
</evidence>
<dbReference type="InterPro" id="IPR027417">
    <property type="entry name" value="P-loop_NTPase"/>
</dbReference>
<dbReference type="Gene3D" id="3.40.50.300">
    <property type="entry name" value="P-loop containing nucleotide triphosphate hydrolases"/>
    <property type="match status" value="1"/>
</dbReference>
<dbReference type="GO" id="GO:0009360">
    <property type="term" value="C:DNA polymerase III complex"/>
    <property type="evidence" value="ECO:0007669"/>
    <property type="project" value="InterPro"/>
</dbReference>
<feature type="compositionally biased region" description="Low complexity" evidence="12">
    <location>
        <begin position="420"/>
        <end position="440"/>
    </location>
</feature>
<evidence type="ECO:0000256" key="2">
    <source>
        <dbReference type="ARBA" id="ARBA00012417"/>
    </source>
</evidence>
<dbReference type="InterPro" id="IPR012763">
    <property type="entry name" value="DNA_pol_III_sug/sutau_N"/>
</dbReference>
<keyword evidence="10" id="KW-0239">DNA-directed DNA polymerase</keyword>
<dbReference type="Pfam" id="PF13177">
    <property type="entry name" value="DNA_pol3_delta2"/>
    <property type="match status" value="1"/>
</dbReference>
<evidence type="ECO:0000256" key="6">
    <source>
        <dbReference type="ARBA" id="ARBA00022723"/>
    </source>
</evidence>
<keyword evidence="7" id="KW-0547">Nucleotide-binding</keyword>
<evidence type="ECO:0000256" key="8">
    <source>
        <dbReference type="ARBA" id="ARBA00022833"/>
    </source>
</evidence>
<evidence type="ECO:0000256" key="9">
    <source>
        <dbReference type="ARBA" id="ARBA00022840"/>
    </source>
</evidence>
<evidence type="ECO:0000256" key="7">
    <source>
        <dbReference type="ARBA" id="ARBA00022741"/>
    </source>
</evidence>
<protein>
    <recommendedName>
        <fullName evidence="2">DNA-directed DNA polymerase</fullName>
        <ecNumber evidence="2">2.7.7.7</ecNumber>
    </recommendedName>
</protein>
<dbReference type="InterPro" id="IPR003593">
    <property type="entry name" value="AAA+_ATPase"/>
</dbReference>
<organism evidence="14">
    <name type="scientific">freshwater metagenome</name>
    <dbReference type="NCBI Taxonomy" id="449393"/>
    <lineage>
        <taxon>unclassified sequences</taxon>
        <taxon>metagenomes</taxon>
        <taxon>ecological metagenomes</taxon>
    </lineage>
</organism>
<dbReference type="EMBL" id="CAFBLN010000061">
    <property type="protein sequence ID" value="CAB4876886.1"/>
    <property type="molecule type" value="Genomic_DNA"/>
</dbReference>
<keyword evidence="3" id="KW-0808">Transferase</keyword>
<name>A0A6J7E1W4_9ZZZZ</name>
<proteinExistence type="inferred from homology"/>
<feature type="region of interest" description="Disordered" evidence="12">
    <location>
        <begin position="377"/>
        <end position="440"/>
    </location>
</feature>
<dbReference type="PANTHER" id="PTHR11669:SF0">
    <property type="entry name" value="PROTEIN STICHEL-LIKE 2"/>
    <property type="match status" value="1"/>
</dbReference>
<dbReference type="Gene3D" id="1.20.272.10">
    <property type="match status" value="1"/>
</dbReference>
<dbReference type="AlphaFoldDB" id="A0A6J7E1W4"/>
<dbReference type="SMART" id="SM00382">
    <property type="entry name" value="AAA"/>
    <property type="match status" value="1"/>
</dbReference>
<sequence>MTDVVQPPMVPEGVNSLYRRFRPGRFSEIRGQEHVIRALQGAVANDRVVHAYLFSGPRGTGKTSTARILAKALNCPNVVDGDPCNACASCVAITQGASLDVVELDAASNNGVEYVRELAASAWIGTAGRHKVYIIDEVHMLTKASSNALLKTLEEPPHGVVFVLATTDPHKVLDTIKSRTQHLEFRLIAPDVLGELLKDVVTRAALTVDGNSVDIAVQRAKGSARDALSALDQIVASGLSSDVRPDFEALFAAFAESDAVAALTQLARLARDGWDPEQLAENLIAELRQAFLLLVAPEVSDLYAGDRERLAAWGHQFGLPKTVRIIEALGKTVREMHSAPDPTVVLEVTVARLTHPELDNDVAALLERVAKLEKQVAQGGSAVPTPPAPRTPTPSRPIAGLQRTATAAAQPTPASPAPAEPVAAAASPEEPAAEQAAVAATPISTDLSSLTLRDVVTRIESTVMPTLMRSAQALLRTSEWRSFEGGVLTIALTGSGLRSAAERIEDGFRAALDKEFGTRIQLAWTFDGVAPVDPAAPAASSVRMAEEADVSYEEIDDSPVLTHDFQAHLLKEAFPNAEEV</sequence>
<dbReference type="NCBIfam" id="TIGR02397">
    <property type="entry name" value="dnaX_nterm"/>
    <property type="match status" value="1"/>
</dbReference>
<dbReference type="GO" id="GO:0005524">
    <property type="term" value="F:ATP binding"/>
    <property type="evidence" value="ECO:0007669"/>
    <property type="project" value="UniProtKB-KW"/>
</dbReference>
<dbReference type="GO" id="GO:0003887">
    <property type="term" value="F:DNA-directed DNA polymerase activity"/>
    <property type="evidence" value="ECO:0007669"/>
    <property type="project" value="UniProtKB-KW"/>
</dbReference>
<evidence type="ECO:0000256" key="12">
    <source>
        <dbReference type="SAM" id="MobiDB-lite"/>
    </source>
</evidence>